<accession>A0A1J1C798</accession>
<protein>
    <submittedName>
        <fullName evidence="1">Uncharacterized protein</fullName>
    </submittedName>
</protein>
<reference evidence="1 2" key="1">
    <citation type="submission" date="2016-11" db="EMBL/GenBank/DDBJ databases">
        <title>Genomic analysis of Caldithrix abyssi and proposal of a novel bacterial phylum Caldithrichaeota.</title>
        <authorList>
            <person name="Kublanov I."/>
            <person name="Sigalova O."/>
            <person name="Gavrilov S."/>
            <person name="Lebedinsky A."/>
            <person name="Ivanova N."/>
            <person name="Daum C."/>
            <person name="Reddy T."/>
            <person name="Klenk H.P."/>
            <person name="Goker M."/>
            <person name="Reva O."/>
            <person name="Miroshnichenko M."/>
            <person name="Kyprides N."/>
            <person name="Woyke T."/>
            <person name="Gelfand M."/>
        </authorList>
    </citation>
    <scope>NUCLEOTIDE SEQUENCE [LARGE SCALE GENOMIC DNA]</scope>
    <source>
        <strain evidence="1 2">LF13</strain>
    </source>
</reference>
<dbReference type="AlphaFoldDB" id="A0A1J1C798"/>
<name>A0A1J1C798_CALAY</name>
<evidence type="ECO:0000313" key="1">
    <source>
        <dbReference type="EMBL" id="APF17784.1"/>
    </source>
</evidence>
<dbReference type="EMBL" id="CP018099">
    <property type="protein sequence ID" value="APF17784.1"/>
    <property type="molecule type" value="Genomic_DNA"/>
</dbReference>
<gene>
    <name evidence="1" type="ORF">Cabys_1035</name>
</gene>
<proteinExistence type="predicted"/>
<evidence type="ECO:0000313" key="2">
    <source>
        <dbReference type="Proteomes" id="UP000183868"/>
    </source>
</evidence>
<organism evidence="1 2">
    <name type="scientific">Caldithrix abyssi DSM 13497</name>
    <dbReference type="NCBI Taxonomy" id="880073"/>
    <lineage>
        <taxon>Bacteria</taxon>
        <taxon>Pseudomonadati</taxon>
        <taxon>Calditrichota</taxon>
        <taxon>Calditrichia</taxon>
        <taxon>Calditrichales</taxon>
        <taxon>Calditrichaceae</taxon>
        <taxon>Caldithrix</taxon>
    </lineage>
</organism>
<sequence>MADFKVPKGRNDYNETVSTVYEIEHREKIIHRRTRFFSP</sequence>
<dbReference type="KEGG" id="caby:Cabys_1035"/>
<dbReference type="Proteomes" id="UP000183868">
    <property type="component" value="Chromosome"/>
</dbReference>